<dbReference type="Proteomes" id="UP000236584">
    <property type="component" value="Chromosome"/>
</dbReference>
<keyword evidence="3" id="KW-1003">Cell membrane</keyword>
<evidence type="ECO:0000256" key="6">
    <source>
        <dbReference type="ARBA" id="ARBA00023136"/>
    </source>
</evidence>
<dbReference type="KEGG" id="srub:C2R22_02065"/>
<keyword evidence="5 7" id="KW-1133">Transmembrane helix</keyword>
<feature type="domain" description="Mechanosensitive ion channel MscS" evidence="8">
    <location>
        <begin position="113"/>
        <end position="175"/>
    </location>
</feature>
<feature type="transmembrane region" description="Helical" evidence="7">
    <location>
        <begin position="70"/>
        <end position="92"/>
    </location>
</feature>
<keyword evidence="4 7" id="KW-0812">Transmembrane</keyword>
<dbReference type="SUPFAM" id="SSF82689">
    <property type="entry name" value="Mechanosensitive channel protein MscS (YggB), C-terminal domain"/>
    <property type="match status" value="1"/>
</dbReference>
<feature type="domain" description="Mechanosensitive ion channel MscS C-terminal" evidence="9">
    <location>
        <begin position="191"/>
        <end position="269"/>
    </location>
</feature>
<keyword evidence="6 7" id="KW-0472">Membrane</keyword>
<dbReference type="InterPro" id="IPR049278">
    <property type="entry name" value="MS_channel_C"/>
</dbReference>
<dbReference type="GeneID" id="35590836"/>
<protein>
    <submittedName>
        <fullName evidence="10">Mechanosensitive ion channel protein</fullName>
    </submittedName>
</protein>
<evidence type="ECO:0000256" key="3">
    <source>
        <dbReference type="ARBA" id="ARBA00022475"/>
    </source>
</evidence>
<comment type="subcellular location">
    <subcellularLocation>
        <location evidence="1">Cell membrane</location>
        <topology evidence="1">Multi-pass membrane protein</topology>
    </subcellularLocation>
</comment>
<dbReference type="Pfam" id="PF00924">
    <property type="entry name" value="MS_channel_2nd"/>
    <property type="match status" value="1"/>
</dbReference>
<dbReference type="PANTHER" id="PTHR30221">
    <property type="entry name" value="SMALL-CONDUCTANCE MECHANOSENSITIVE CHANNEL"/>
    <property type="match status" value="1"/>
</dbReference>
<dbReference type="InterPro" id="IPR011066">
    <property type="entry name" value="MscS_channel_C_sf"/>
</dbReference>
<dbReference type="EMBL" id="CP026309">
    <property type="protein sequence ID" value="AUV80595.1"/>
    <property type="molecule type" value="Genomic_DNA"/>
</dbReference>
<evidence type="ECO:0000256" key="5">
    <source>
        <dbReference type="ARBA" id="ARBA00022989"/>
    </source>
</evidence>
<dbReference type="OrthoDB" id="31543at2157"/>
<dbReference type="PANTHER" id="PTHR30221:SF1">
    <property type="entry name" value="SMALL-CONDUCTANCE MECHANOSENSITIVE CHANNEL"/>
    <property type="match status" value="1"/>
</dbReference>
<accession>A0A2I8VFA7</accession>
<dbReference type="InterPro" id="IPR006685">
    <property type="entry name" value="MscS_channel_2nd"/>
</dbReference>
<name>A0A2I8VFA7_9EURY</name>
<evidence type="ECO:0000313" key="11">
    <source>
        <dbReference type="Proteomes" id="UP000236584"/>
    </source>
</evidence>
<dbReference type="Gene3D" id="2.30.30.60">
    <property type="match status" value="1"/>
</dbReference>
<dbReference type="InterPro" id="IPR045275">
    <property type="entry name" value="MscS_archaea/bacteria_type"/>
</dbReference>
<evidence type="ECO:0000259" key="8">
    <source>
        <dbReference type="Pfam" id="PF00924"/>
    </source>
</evidence>
<gene>
    <name evidence="10" type="ORF">C2R22_02065</name>
</gene>
<evidence type="ECO:0000256" key="1">
    <source>
        <dbReference type="ARBA" id="ARBA00004651"/>
    </source>
</evidence>
<dbReference type="InterPro" id="IPR023408">
    <property type="entry name" value="MscS_beta-dom_sf"/>
</dbReference>
<evidence type="ECO:0000256" key="2">
    <source>
        <dbReference type="ARBA" id="ARBA00008017"/>
    </source>
</evidence>
<feature type="transmembrane region" description="Helical" evidence="7">
    <location>
        <begin position="28"/>
        <end position="49"/>
    </location>
</feature>
<dbReference type="SUPFAM" id="SSF50182">
    <property type="entry name" value="Sm-like ribonucleoproteins"/>
    <property type="match status" value="1"/>
</dbReference>
<evidence type="ECO:0000256" key="7">
    <source>
        <dbReference type="SAM" id="Phobius"/>
    </source>
</evidence>
<evidence type="ECO:0000313" key="10">
    <source>
        <dbReference type="EMBL" id="AUV80595.1"/>
    </source>
</evidence>
<dbReference type="GO" id="GO:0005886">
    <property type="term" value="C:plasma membrane"/>
    <property type="evidence" value="ECO:0007669"/>
    <property type="project" value="UniProtKB-SubCell"/>
</dbReference>
<dbReference type="InterPro" id="IPR010920">
    <property type="entry name" value="LSM_dom_sf"/>
</dbReference>
<dbReference type="Pfam" id="PF21082">
    <property type="entry name" value="MS_channel_3rd"/>
    <property type="match status" value="1"/>
</dbReference>
<evidence type="ECO:0000259" key="9">
    <source>
        <dbReference type="Pfam" id="PF21082"/>
    </source>
</evidence>
<evidence type="ECO:0000256" key="4">
    <source>
        <dbReference type="ARBA" id="ARBA00022692"/>
    </source>
</evidence>
<dbReference type="Gene3D" id="1.10.287.1260">
    <property type="match status" value="1"/>
</dbReference>
<comment type="similarity">
    <text evidence="2">Belongs to the MscS (TC 1.A.23) family.</text>
</comment>
<reference evidence="10 11" key="1">
    <citation type="submission" date="2018-01" db="EMBL/GenBank/DDBJ databases">
        <title>Complete genome sequence of Salinigranum rubrum GX10T, an extremely halophilic archaeon isolated from a marine solar saltern.</title>
        <authorList>
            <person name="Han S."/>
        </authorList>
    </citation>
    <scope>NUCLEOTIDE SEQUENCE [LARGE SCALE GENOMIC DNA]</scope>
    <source>
        <strain evidence="10 11">GX10</strain>
    </source>
</reference>
<dbReference type="GO" id="GO:0008381">
    <property type="term" value="F:mechanosensitive monoatomic ion channel activity"/>
    <property type="evidence" value="ECO:0007669"/>
    <property type="project" value="InterPro"/>
</dbReference>
<sequence>MTRSVLAQLPPGIPTEFTGVEDIAVRTLGFVAAAAVVYAVGRVLVVPTVSRIVRARNQNNPTIETATETYAHLLVVGVAVVAGIIAAGFGGVLTDASIVIAAVSLVVGAASQDVIGSLVSGLFLVADRDFNVGDWVSWSGGEGTIEAVDFRVTRIRTPNNETITVPNTELTTNALTRPYGRERYRITEQLDIAYADDAELALKTLADVAREDDRVLDDPAPTSRIVAFGGTAPTLQAEYWVSDPMDVNLVEVKSDFRRRVKRRFDEEGLTLGPASGHELSGELAIDVRERADAAGEPN</sequence>
<dbReference type="RefSeq" id="WP_103424117.1">
    <property type="nucleotide sequence ID" value="NZ_CP026309.1"/>
</dbReference>
<dbReference type="AlphaFoldDB" id="A0A2I8VFA7"/>
<proteinExistence type="inferred from homology"/>
<dbReference type="Gene3D" id="3.30.70.100">
    <property type="match status" value="1"/>
</dbReference>
<keyword evidence="11" id="KW-1185">Reference proteome</keyword>
<organism evidence="10 11">
    <name type="scientific">Salinigranum rubrum</name>
    <dbReference type="NCBI Taxonomy" id="755307"/>
    <lineage>
        <taxon>Archaea</taxon>
        <taxon>Methanobacteriati</taxon>
        <taxon>Methanobacteriota</taxon>
        <taxon>Stenosarchaea group</taxon>
        <taxon>Halobacteria</taxon>
        <taxon>Halobacteriales</taxon>
        <taxon>Haloferacaceae</taxon>
        <taxon>Salinigranum</taxon>
    </lineage>
</organism>